<keyword evidence="7 10" id="KW-0675">Receptor</keyword>
<dbReference type="GO" id="GO:0005000">
    <property type="term" value="F:vasopressin receptor activity"/>
    <property type="evidence" value="ECO:0007669"/>
    <property type="project" value="TreeGrafter"/>
</dbReference>
<dbReference type="InterPro" id="IPR017452">
    <property type="entry name" value="GPCR_Rhodpsn_7TM"/>
</dbReference>
<dbReference type="GO" id="GO:0005886">
    <property type="term" value="C:plasma membrane"/>
    <property type="evidence" value="ECO:0007669"/>
    <property type="project" value="UniProtKB-SubCell"/>
</dbReference>
<evidence type="ECO:0000256" key="7">
    <source>
        <dbReference type="ARBA" id="ARBA00023170"/>
    </source>
</evidence>
<dbReference type="PANTHER" id="PTHR24241:SF161">
    <property type="entry name" value="G-PROTEIN COUPLED RECEPTORS FAMILY 1 PROFILE DOMAIN-CONTAINING PROTEIN"/>
    <property type="match status" value="1"/>
</dbReference>
<evidence type="ECO:0000256" key="3">
    <source>
        <dbReference type="ARBA" id="ARBA00022475"/>
    </source>
</evidence>
<dbReference type="Pfam" id="PF00001">
    <property type="entry name" value="7tm_1"/>
    <property type="match status" value="1"/>
</dbReference>
<evidence type="ECO:0000256" key="1">
    <source>
        <dbReference type="ARBA" id="ARBA00004651"/>
    </source>
</evidence>
<feature type="domain" description="G-protein coupled receptors family 1 profile" evidence="9">
    <location>
        <begin position="110"/>
        <end position="448"/>
    </location>
</feature>
<feature type="transmembrane region" description="Helical" evidence="8">
    <location>
        <begin position="259"/>
        <end position="284"/>
    </location>
</feature>
<keyword evidence="4 8" id="KW-0812">Transmembrane</keyword>
<evidence type="ECO:0000256" key="6">
    <source>
        <dbReference type="ARBA" id="ARBA00023136"/>
    </source>
</evidence>
<sequence length="520" mass="58706">MAWPSFITDEVPTPWSHPAKWLDLNVTEDWVSTGGGHLPVVTESDAGTLTTNDSHGLATDNLSLVTDSTLVLISNTSAVEEAAPGSTRDATLVVWEIVTLLAIFVLTVLGNVVVLFMLLVRHKKLTRMCYFILSLCISDLITAFFNVLPQLVWEVTYRFHGGGFLCKAVKYGQLLGPYLNSYMLVMTALDRYQVICYPLSNCSWTPRRSKNMIYLAWVLALGSCTPQIFIFSYQKIDNESWDCWANFIPPWGTKAYVTWYALSVFIVPLFFLIFAYSCICRTLWVNFKHKQMGEHSHCWRDTRRSQLLVRLRPQRHRSEGEISTCIHDPPMENIGPLLNSSTTLPTPMVSVHKPAITNGASEQTSRAPRMTNPRSHSIRSISRAKIKTVKLTVTVIFCYVSCSAPFISVQLLHVWDPNAATNPFYKGAAFTILTLLPSLNSVVNPWIFLAFNENMTQVLRNVCTCRLSLRRGPRRSQTFRSSDSNKNFRLTVFTTTEGDAGHRASISQRNTVTHYHSTND</sequence>
<dbReference type="InterPro" id="IPR000276">
    <property type="entry name" value="GPCR_Rhodpsn"/>
</dbReference>
<dbReference type="GO" id="GO:0042277">
    <property type="term" value="F:peptide binding"/>
    <property type="evidence" value="ECO:0007669"/>
    <property type="project" value="TreeGrafter"/>
</dbReference>
<dbReference type="CDD" id="cd15196">
    <property type="entry name" value="7tmA_Vasopressin_Oxytocin"/>
    <property type="match status" value="1"/>
</dbReference>
<keyword evidence="5 8" id="KW-1133">Transmembrane helix</keyword>
<feature type="transmembrane region" description="Helical" evidence="8">
    <location>
        <begin position="130"/>
        <end position="148"/>
    </location>
</feature>
<evidence type="ECO:0000256" key="4">
    <source>
        <dbReference type="ARBA" id="ARBA00022692"/>
    </source>
</evidence>
<feature type="transmembrane region" description="Helical" evidence="8">
    <location>
        <begin position="97"/>
        <end position="118"/>
    </location>
</feature>
<feature type="transmembrane region" description="Helical" evidence="8">
    <location>
        <begin position="427"/>
        <end position="451"/>
    </location>
</feature>
<comment type="similarity">
    <text evidence="2">Belongs to the G-protein coupled receptor 1 family.</text>
</comment>
<organism evidence="10 11">
    <name type="scientific">Homarus americanus</name>
    <name type="common">American lobster</name>
    <dbReference type="NCBI Taxonomy" id="6706"/>
    <lineage>
        <taxon>Eukaryota</taxon>
        <taxon>Metazoa</taxon>
        <taxon>Ecdysozoa</taxon>
        <taxon>Arthropoda</taxon>
        <taxon>Crustacea</taxon>
        <taxon>Multicrustacea</taxon>
        <taxon>Malacostraca</taxon>
        <taxon>Eumalacostraca</taxon>
        <taxon>Eucarida</taxon>
        <taxon>Decapoda</taxon>
        <taxon>Pleocyemata</taxon>
        <taxon>Astacidea</taxon>
        <taxon>Nephropoidea</taxon>
        <taxon>Nephropidae</taxon>
        <taxon>Homarus</taxon>
    </lineage>
</organism>
<reference evidence="10" key="1">
    <citation type="journal article" date="2021" name="Sci. Adv.">
        <title>The American lobster genome reveals insights on longevity, neural, and immune adaptations.</title>
        <authorList>
            <person name="Polinski J.M."/>
            <person name="Zimin A.V."/>
            <person name="Clark K.F."/>
            <person name="Kohn A.B."/>
            <person name="Sadowski N."/>
            <person name="Timp W."/>
            <person name="Ptitsyn A."/>
            <person name="Khanna P."/>
            <person name="Romanova D.Y."/>
            <person name="Williams P."/>
            <person name="Greenwood S.J."/>
            <person name="Moroz L.L."/>
            <person name="Walt D.R."/>
            <person name="Bodnar A.G."/>
        </authorList>
    </citation>
    <scope>NUCLEOTIDE SEQUENCE</scope>
    <source>
        <strain evidence="10">GMGI-L3</strain>
    </source>
</reference>
<feature type="transmembrane region" description="Helical" evidence="8">
    <location>
        <begin position="181"/>
        <end position="200"/>
    </location>
</feature>
<dbReference type="SUPFAM" id="SSF81321">
    <property type="entry name" value="Family A G protein-coupled receptor-like"/>
    <property type="match status" value="1"/>
</dbReference>
<evidence type="ECO:0000259" key="9">
    <source>
        <dbReference type="PROSITE" id="PS50262"/>
    </source>
</evidence>
<gene>
    <name evidence="10" type="primary">Avpr1a-L2</name>
    <name evidence="10" type="ORF">Hamer_G020059</name>
</gene>
<evidence type="ECO:0000313" key="11">
    <source>
        <dbReference type="Proteomes" id="UP000747542"/>
    </source>
</evidence>
<evidence type="ECO:0000256" key="8">
    <source>
        <dbReference type="SAM" id="Phobius"/>
    </source>
</evidence>
<dbReference type="OrthoDB" id="6435638at2759"/>
<dbReference type="PROSITE" id="PS00237">
    <property type="entry name" value="G_PROTEIN_RECEP_F1_1"/>
    <property type="match status" value="1"/>
</dbReference>
<comment type="caution">
    <text evidence="10">The sequence shown here is derived from an EMBL/GenBank/DDBJ whole genome shotgun (WGS) entry which is preliminary data.</text>
</comment>
<proteinExistence type="inferred from homology"/>
<keyword evidence="6 8" id="KW-0472">Membrane</keyword>
<accession>A0A8J5JE24</accession>
<comment type="subcellular location">
    <subcellularLocation>
        <location evidence="1">Cell membrane</location>
        <topology evidence="1">Multi-pass membrane protein</topology>
    </subcellularLocation>
</comment>
<feature type="transmembrane region" description="Helical" evidence="8">
    <location>
        <begin position="391"/>
        <end position="415"/>
    </location>
</feature>
<dbReference type="GO" id="GO:0032870">
    <property type="term" value="P:cellular response to hormone stimulus"/>
    <property type="evidence" value="ECO:0007669"/>
    <property type="project" value="TreeGrafter"/>
</dbReference>
<feature type="transmembrane region" description="Helical" evidence="8">
    <location>
        <begin position="212"/>
        <end position="231"/>
    </location>
</feature>
<protein>
    <submittedName>
        <fullName evidence="10">Vasopressin V1a receptor-like 2</fullName>
    </submittedName>
</protein>
<evidence type="ECO:0000256" key="5">
    <source>
        <dbReference type="ARBA" id="ARBA00022989"/>
    </source>
</evidence>
<evidence type="ECO:0000256" key="2">
    <source>
        <dbReference type="ARBA" id="ARBA00010663"/>
    </source>
</evidence>
<dbReference type="PANTHER" id="PTHR24241">
    <property type="entry name" value="NEUROPEPTIDE RECEPTOR-RELATED G-PROTEIN COUPLED RECEPTOR"/>
    <property type="match status" value="1"/>
</dbReference>
<keyword evidence="3" id="KW-1003">Cell membrane</keyword>
<name>A0A8J5JE24_HOMAM</name>
<evidence type="ECO:0000313" key="10">
    <source>
        <dbReference type="EMBL" id="KAG7154000.1"/>
    </source>
</evidence>
<dbReference type="AlphaFoldDB" id="A0A8J5JE24"/>
<dbReference type="Proteomes" id="UP000747542">
    <property type="component" value="Unassembled WGS sequence"/>
</dbReference>
<dbReference type="PROSITE" id="PS50262">
    <property type="entry name" value="G_PROTEIN_RECEP_F1_2"/>
    <property type="match status" value="1"/>
</dbReference>
<keyword evidence="11" id="KW-1185">Reference proteome</keyword>
<dbReference type="EMBL" id="JAHLQT010045843">
    <property type="protein sequence ID" value="KAG7154000.1"/>
    <property type="molecule type" value="Genomic_DNA"/>
</dbReference>